<proteinExistence type="inferred from homology"/>
<evidence type="ECO:0000256" key="1">
    <source>
        <dbReference type="ARBA" id="ARBA00005234"/>
    </source>
</evidence>
<organism evidence="5 6">
    <name type="scientific">Dipteronia dyeriana</name>
    <dbReference type="NCBI Taxonomy" id="168575"/>
    <lineage>
        <taxon>Eukaryota</taxon>
        <taxon>Viridiplantae</taxon>
        <taxon>Streptophyta</taxon>
        <taxon>Embryophyta</taxon>
        <taxon>Tracheophyta</taxon>
        <taxon>Spermatophyta</taxon>
        <taxon>Magnoliopsida</taxon>
        <taxon>eudicotyledons</taxon>
        <taxon>Gunneridae</taxon>
        <taxon>Pentapetalae</taxon>
        <taxon>rosids</taxon>
        <taxon>malvids</taxon>
        <taxon>Sapindales</taxon>
        <taxon>Sapindaceae</taxon>
        <taxon>Hippocastanoideae</taxon>
        <taxon>Acereae</taxon>
        <taxon>Dipteronia</taxon>
    </lineage>
</organism>
<protein>
    <recommendedName>
        <fullName evidence="4">Ubiquitin-like protease family profile domain-containing protein</fullName>
    </recommendedName>
</protein>
<dbReference type="AlphaFoldDB" id="A0AAD9XDA5"/>
<dbReference type="Pfam" id="PF02902">
    <property type="entry name" value="Peptidase_C48"/>
    <property type="match status" value="1"/>
</dbReference>
<evidence type="ECO:0000259" key="4">
    <source>
        <dbReference type="PROSITE" id="PS50600"/>
    </source>
</evidence>
<feature type="non-terminal residue" evidence="5">
    <location>
        <position position="1"/>
    </location>
</feature>
<dbReference type="Proteomes" id="UP001280121">
    <property type="component" value="Unassembled WGS sequence"/>
</dbReference>
<dbReference type="PROSITE" id="PS50600">
    <property type="entry name" value="ULP_PROTEASE"/>
    <property type="match status" value="1"/>
</dbReference>
<evidence type="ECO:0000313" key="6">
    <source>
        <dbReference type="Proteomes" id="UP001280121"/>
    </source>
</evidence>
<comment type="caution">
    <text evidence="5">The sequence shown here is derived from an EMBL/GenBank/DDBJ whole genome shotgun (WGS) entry which is preliminary data.</text>
</comment>
<dbReference type="InterPro" id="IPR038765">
    <property type="entry name" value="Papain-like_cys_pep_sf"/>
</dbReference>
<dbReference type="SUPFAM" id="SSF54001">
    <property type="entry name" value="Cysteine proteinases"/>
    <property type="match status" value="1"/>
</dbReference>
<gene>
    <name evidence="5" type="ORF">Ddye_010327</name>
</gene>
<evidence type="ECO:0000256" key="2">
    <source>
        <dbReference type="ARBA" id="ARBA00022670"/>
    </source>
</evidence>
<feature type="domain" description="Ubiquitin-like protease family profile" evidence="4">
    <location>
        <begin position="1"/>
        <end position="102"/>
    </location>
</feature>
<keyword evidence="3" id="KW-0378">Hydrolase</keyword>
<name>A0AAD9XDA5_9ROSI</name>
<dbReference type="InterPro" id="IPR003653">
    <property type="entry name" value="Peptidase_C48_C"/>
</dbReference>
<evidence type="ECO:0000256" key="3">
    <source>
        <dbReference type="ARBA" id="ARBA00022801"/>
    </source>
</evidence>
<dbReference type="GO" id="GO:0006508">
    <property type="term" value="P:proteolysis"/>
    <property type="evidence" value="ECO:0007669"/>
    <property type="project" value="UniProtKB-KW"/>
</dbReference>
<dbReference type="Gene3D" id="3.40.395.10">
    <property type="entry name" value="Adenoviral Proteinase, Chain A"/>
    <property type="match status" value="1"/>
</dbReference>
<comment type="similarity">
    <text evidence="1">Belongs to the peptidase C48 family.</text>
</comment>
<keyword evidence="6" id="KW-1185">Reference proteome</keyword>
<dbReference type="EMBL" id="JANJYI010000003">
    <property type="protein sequence ID" value="KAK2657275.1"/>
    <property type="molecule type" value="Genomic_DNA"/>
</dbReference>
<reference evidence="5" key="1">
    <citation type="journal article" date="2023" name="Plant J.">
        <title>Genome sequences and population genomics provide insights into the demographic history, inbreeding, and mutation load of two 'living fossil' tree species of Dipteronia.</title>
        <authorList>
            <person name="Feng Y."/>
            <person name="Comes H.P."/>
            <person name="Chen J."/>
            <person name="Zhu S."/>
            <person name="Lu R."/>
            <person name="Zhang X."/>
            <person name="Li P."/>
            <person name="Qiu J."/>
            <person name="Olsen K.M."/>
            <person name="Qiu Y."/>
        </authorList>
    </citation>
    <scope>NUCLEOTIDE SEQUENCE</scope>
    <source>
        <strain evidence="5">KIB01</strain>
    </source>
</reference>
<evidence type="ECO:0000313" key="5">
    <source>
        <dbReference type="EMBL" id="KAK2657275.1"/>
    </source>
</evidence>
<dbReference type="GO" id="GO:0008234">
    <property type="term" value="F:cysteine-type peptidase activity"/>
    <property type="evidence" value="ECO:0007669"/>
    <property type="project" value="InterPro"/>
</dbReference>
<keyword evidence="2" id="KW-0645">Protease</keyword>
<accession>A0AAD9XDA5</accession>
<sequence length="102" mass="12023">LLYDELKENEMDDQFGFINPASVSLSSGLANTKRYIETSRMVVKSLENAYQSRYVFIPYNPRYHWILVVIDMLNMQIYYLDSLNGETDEYCEYIESILIRSA</sequence>